<evidence type="ECO:0000313" key="1">
    <source>
        <dbReference type="EMBL" id="XDK24496.1"/>
    </source>
</evidence>
<dbReference type="RefSeq" id="WP_306100874.1">
    <property type="nucleotide sequence ID" value="NZ_CP162601.1"/>
</dbReference>
<reference evidence="1" key="1">
    <citation type="submission" date="2024-07" db="EMBL/GenBank/DDBJ databases">
        <title>Genome Analysis of a Potential Novel Vibrio Species Secreting pH- and Thermo-stable Alginate Lyase and its Application in Producing Alginate Oligosaccharides.</title>
        <authorList>
            <person name="Huang H."/>
            <person name="Bao K."/>
        </authorList>
    </citation>
    <scope>NUCLEOTIDE SEQUENCE</scope>
    <source>
        <strain evidence="1">HB236076</strain>
    </source>
</reference>
<organism evidence="1">
    <name type="scientific">Vibrio sp. HB236076</name>
    <dbReference type="NCBI Taxonomy" id="3232307"/>
    <lineage>
        <taxon>Bacteria</taxon>
        <taxon>Pseudomonadati</taxon>
        <taxon>Pseudomonadota</taxon>
        <taxon>Gammaproteobacteria</taxon>
        <taxon>Vibrionales</taxon>
        <taxon>Vibrionaceae</taxon>
        <taxon>Vibrio</taxon>
    </lineage>
</organism>
<dbReference type="EMBL" id="CP162601">
    <property type="protein sequence ID" value="XDK24496.1"/>
    <property type="molecule type" value="Genomic_DNA"/>
</dbReference>
<sequence length="148" mass="16314">MTDSPIAGADNNTGSYQNTRSIKGMEVSHQHPPREVSSQSPIPSVSHLMFPDVMDGFNVQILTRHFTFTPASINQAPNNNQGHAHIYVNDVKIARVYSSWFHLPRSLFKTGDNVVKVTLNANDHGEWSINGNPISSVVKVVIPAPKSR</sequence>
<protein>
    <submittedName>
        <fullName evidence="1">Uncharacterized protein</fullName>
    </submittedName>
</protein>
<dbReference type="AlphaFoldDB" id="A0AB39HEC9"/>
<dbReference type="KEGG" id="vih:AB0763_09735"/>
<name>A0AB39HEC9_9VIBR</name>
<accession>A0AB39HEC9</accession>
<proteinExistence type="predicted"/>
<gene>
    <name evidence="1" type="ORF">AB0763_09735</name>
</gene>